<feature type="compositionally biased region" description="Basic and acidic residues" evidence="1">
    <location>
        <begin position="318"/>
        <end position="354"/>
    </location>
</feature>
<feature type="region of interest" description="Disordered" evidence="1">
    <location>
        <begin position="1"/>
        <end position="441"/>
    </location>
</feature>
<proteinExistence type="predicted"/>
<dbReference type="InterPro" id="IPR000008">
    <property type="entry name" value="C2_dom"/>
</dbReference>
<feature type="compositionally biased region" description="Basic and acidic residues" evidence="1">
    <location>
        <begin position="361"/>
        <end position="441"/>
    </location>
</feature>
<feature type="compositionally biased region" description="Basic and acidic residues" evidence="1">
    <location>
        <begin position="26"/>
        <end position="43"/>
    </location>
</feature>
<dbReference type="SUPFAM" id="SSF49562">
    <property type="entry name" value="C2 domain (Calcium/lipid-binding domain, CaLB)"/>
    <property type="match status" value="1"/>
</dbReference>
<dbReference type="PANTHER" id="PTHR47800:SF5">
    <property type="entry name" value="FER-1-LIKE PROTEIN 6"/>
    <property type="match status" value="1"/>
</dbReference>
<accession>A0AAV5AL91</accession>
<dbReference type="InterPro" id="IPR035892">
    <property type="entry name" value="C2_domain_sf"/>
</dbReference>
<reference evidence="3" key="1">
    <citation type="submission" date="2021-10" db="EMBL/GenBank/DDBJ databases">
        <title>De novo Genome Assembly of Clathrus columnatus (Basidiomycota, Fungi) Using Illumina and Nanopore Sequence Data.</title>
        <authorList>
            <person name="Ogiso-Tanaka E."/>
            <person name="Itagaki H."/>
            <person name="Hosoya T."/>
            <person name="Hosaka K."/>
        </authorList>
    </citation>
    <scope>NUCLEOTIDE SEQUENCE</scope>
    <source>
        <strain evidence="3">MO-923</strain>
    </source>
</reference>
<evidence type="ECO:0000313" key="3">
    <source>
        <dbReference type="EMBL" id="GJJ13206.1"/>
    </source>
</evidence>
<comment type="caution">
    <text evidence="3">The sequence shown here is derived from an EMBL/GenBank/DDBJ whole genome shotgun (WGS) entry which is preliminary data.</text>
</comment>
<dbReference type="Pfam" id="PF00168">
    <property type="entry name" value="C2"/>
    <property type="match status" value="1"/>
</dbReference>
<evidence type="ECO:0000259" key="2">
    <source>
        <dbReference type="PROSITE" id="PS50004"/>
    </source>
</evidence>
<keyword evidence="4" id="KW-1185">Reference proteome</keyword>
<name>A0AAV5AL91_9AGAM</name>
<dbReference type="EMBL" id="BPWL01000008">
    <property type="protein sequence ID" value="GJJ13206.1"/>
    <property type="molecule type" value="Genomic_DNA"/>
</dbReference>
<dbReference type="PANTHER" id="PTHR47800">
    <property type="entry name" value="C2 DOMAIN-CONTAINING PROTEIN"/>
    <property type="match status" value="1"/>
</dbReference>
<feature type="domain" description="C2" evidence="2">
    <location>
        <begin position="414"/>
        <end position="550"/>
    </location>
</feature>
<organism evidence="3 4">
    <name type="scientific">Clathrus columnatus</name>
    <dbReference type="NCBI Taxonomy" id="1419009"/>
    <lineage>
        <taxon>Eukaryota</taxon>
        <taxon>Fungi</taxon>
        <taxon>Dikarya</taxon>
        <taxon>Basidiomycota</taxon>
        <taxon>Agaricomycotina</taxon>
        <taxon>Agaricomycetes</taxon>
        <taxon>Phallomycetidae</taxon>
        <taxon>Phallales</taxon>
        <taxon>Clathraceae</taxon>
        <taxon>Clathrus</taxon>
    </lineage>
</organism>
<dbReference type="GO" id="GO:0010628">
    <property type="term" value="P:positive regulation of gene expression"/>
    <property type="evidence" value="ECO:0007669"/>
    <property type="project" value="TreeGrafter"/>
</dbReference>
<sequence length="897" mass="102479">MAAVLSAKANPIPVPEPAVALKRAPRRGDSGERGGDRDHDRRVNIVRSIPIVDPSLKAIPIEVRSPRHGDSHERNDPDHDRRALAARKHGDSHERNDPDHDRRALAARRHGDSKGRNDSHDRRELAARRHGDSKGRNDSHDRRDLAARRHGDSKGRGDSHDRRDLAARRHGDSKGRGDSHDRRDLAARRHGDSKGRGDSHNRRELAARRHGDSKGRGDSHDRRDLAARRHGDSKGRGDSHNRRELAARRHGDSKGRNDSHNRRELAARRHGDSKGRGDSHDRRDLAARRHGDSRGRNDSHDRREVYSHHSARQLTARRHGDSHERNDPDHDRRNRLAARRHGDSHERNDPDHTRRALGARRHGDSSERNDPDHDRRELTARRHGDGENEPNDPDHDRRELAARRHGDGENEPNDPDHDRRELTARRHGDGENEPNDPDHDRRELLKATHVPVSDLSKLSCDPFIRAKLKLVDSDDTVTFRTHTMRNTLNPVYNSRWIVCGIPSSGFILTLALLDEDVVGTDKKLGKATISIPCKSQRTLLKSLDTGELECKVEKRRGGIRTHIATYVAFLVTRGKVSHHVRIWVRIRVLDYDYSEHPRLATLGPPWYTRHFSPLIGHFISGYGLAKDKPLKGKNGKPVSPTTFIANRLQLSGPPPASLRFRYVAYNTFIGRLFTRRGFRGKFLHYALHRQYKVLYGYSKTTAFGVCGDGEFKTDGKANSVSDGNQDQKEVYPETIEREYDLARQFLEMTCHGPAMFTYVITLDSEFRFTETGEEFSIDFLSKHSMHADAAKEITFSGEFFVRRLSSDGSRHLQCDEEETTDPRDYELVIDNNSGTYRPKKELLPVLQNWLRREDNFGALGKITAIDGFDKNLIQWKGEIQDLKRQCRAQSKHHKKEN</sequence>
<dbReference type="Proteomes" id="UP001050691">
    <property type="component" value="Unassembled WGS sequence"/>
</dbReference>
<dbReference type="PROSITE" id="PS50004">
    <property type="entry name" value="C2"/>
    <property type="match status" value="1"/>
</dbReference>
<gene>
    <name evidence="3" type="ORF">Clacol_007457</name>
</gene>
<evidence type="ECO:0000256" key="1">
    <source>
        <dbReference type="SAM" id="MobiDB-lite"/>
    </source>
</evidence>
<dbReference type="AlphaFoldDB" id="A0AAV5AL91"/>
<evidence type="ECO:0000313" key="4">
    <source>
        <dbReference type="Proteomes" id="UP001050691"/>
    </source>
</evidence>
<dbReference type="Gene3D" id="2.60.40.150">
    <property type="entry name" value="C2 domain"/>
    <property type="match status" value="1"/>
</dbReference>
<feature type="compositionally biased region" description="Basic and acidic residues" evidence="1">
    <location>
        <begin position="64"/>
        <end position="307"/>
    </location>
</feature>
<protein>
    <recommendedName>
        <fullName evidence="2">C2 domain-containing protein</fullName>
    </recommendedName>
</protein>